<evidence type="ECO:0000313" key="3">
    <source>
        <dbReference type="Proteomes" id="UP000540656"/>
    </source>
</evidence>
<keyword evidence="1" id="KW-0472">Membrane</keyword>
<dbReference type="AlphaFoldDB" id="A0A7Y9S1I7"/>
<dbReference type="RefSeq" id="WP_179501042.1">
    <property type="nucleotide sequence ID" value="NZ_JACCAA010000001.1"/>
</dbReference>
<evidence type="ECO:0000313" key="2">
    <source>
        <dbReference type="EMBL" id="NYG57815.1"/>
    </source>
</evidence>
<evidence type="ECO:0008006" key="4">
    <source>
        <dbReference type="Google" id="ProtNLM"/>
    </source>
</evidence>
<evidence type="ECO:0000256" key="1">
    <source>
        <dbReference type="SAM" id="Phobius"/>
    </source>
</evidence>
<keyword evidence="1" id="KW-1133">Transmembrane helix</keyword>
<feature type="transmembrane region" description="Helical" evidence="1">
    <location>
        <begin position="6"/>
        <end position="27"/>
    </location>
</feature>
<sequence length="200" mass="21053">MRALRTVLAVLIAGVLICGAIVLPLLARSDDKAAGRMGSANGQVGPVDTKDLAAVQKFEVPSIQHTPETVDYPQSPPVGGNHDGAWLECGVYDEQVREENAVHALEHGTVWITYDSSLSDSDVAKLAELLPDEGILSPNEGQSAPAIITVWGTQLRLTGAGDIRIQLFLDAYGQGETAPEPMASCHGGVQRLESEDGSAA</sequence>
<proteinExistence type="predicted"/>
<organism evidence="2 3">
    <name type="scientific">Nocardioides daedukensis</name>
    <dbReference type="NCBI Taxonomy" id="634462"/>
    <lineage>
        <taxon>Bacteria</taxon>
        <taxon>Bacillati</taxon>
        <taxon>Actinomycetota</taxon>
        <taxon>Actinomycetes</taxon>
        <taxon>Propionibacteriales</taxon>
        <taxon>Nocardioidaceae</taxon>
        <taxon>Nocardioides</taxon>
    </lineage>
</organism>
<comment type="caution">
    <text evidence="2">The sequence shown here is derived from an EMBL/GenBank/DDBJ whole genome shotgun (WGS) entry which is preliminary data.</text>
</comment>
<protein>
    <recommendedName>
        <fullName evidence="4">DUF3105 domain-containing protein</fullName>
    </recommendedName>
</protein>
<name>A0A7Y9S1I7_9ACTN</name>
<reference evidence="2 3" key="1">
    <citation type="submission" date="2020-07" db="EMBL/GenBank/DDBJ databases">
        <title>Sequencing the genomes of 1000 actinobacteria strains.</title>
        <authorList>
            <person name="Klenk H.-P."/>
        </authorList>
    </citation>
    <scope>NUCLEOTIDE SEQUENCE [LARGE SCALE GENOMIC DNA]</scope>
    <source>
        <strain evidence="2 3">DSM 23819</strain>
    </source>
</reference>
<dbReference type="InterPro" id="IPR021454">
    <property type="entry name" value="DUF3105"/>
</dbReference>
<dbReference type="Proteomes" id="UP000540656">
    <property type="component" value="Unassembled WGS sequence"/>
</dbReference>
<dbReference type="Pfam" id="PF11303">
    <property type="entry name" value="DUF3105"/>
    <property type="match status" value="1"/>
</dbReference>
<keyword evidence="1" id="KW-0812">Transmembrane</keyword>
<keyword evidence="3" id="KW-1185">Reference proteome</keyword>
<accession>A0A7Y9S1I7</accession>
<dbReference type="EMBL" id="JACCAA010000001">
    <property type="protein sequence ID" value="NYG57815.1"/>
    <property type="molecule type" value="Genomic_DNA"/>
</dbReference>
<gene>
    <name evidence="2" type="ORF">BJ980_000738</name>
</gene>